<evidence type="ECO:0000313" key="4">
    <source>
        <dbReference type="Proteomes" id="UP000685013"/>
    </source>
</evidence>
<dbReference type="Pfam" id="PF01535">
    <property type="entry name" value="PPR"/>
    <property type="match status" value="7"/>
</dbReference>
<proteinExistence type="predicted"/>
<feature type="non-terminal residue" evidence="3">
    <location>
        <position position="1"/>
    </location>
</feature>
<dbReference type="FunFam" id="1.25.40.10:FF:000184">
    <property type="entry name" value="Pentatricopeptide repeat-containing protein, chloroplastic"/>
    <property type="match status" value="1"/>
</dbReference>
<dbReference type="InterPro" id="IPR046848">
    <property type="entry name" value="E_motif"/>
</dbReference>
<dbReference type="InterPro" id="IPR046960">
    <property type="entry name" value="PPR_At4g14850-like_plant"/>
</dbReference>
<accession>A0AAV6NFA3</accession>
<feature type="repeat" description="PPR" evidence="2">
    <location>
        <begin position="255"/>
        <end position="285"/>
    </location>
</feature>
<feature type="repeat" description="PPR" evidence="2">
    <location>
        <begin position="286"/>
        <end position="320"/>
    </location>
</feature>
<feature type="repeat" description="PPR" evidence="2">
    <location>
        <begin position="89"/>
        <end position="123"/>
    </location>
</feature>
<protein>
    <submittedName>
        <fullName evidence="3">Pentatricopeptide repeat-containing protein, chloroplastic</fullName>
    </submittedName>
</protein>
<feature type="repeat" description="PPR" evidence="2">
    <location>
        <begin position="190"/>
        <end position="224"/>
    </location>
</feature>
<evidence type="ECO:0000256" key="1">
    <source>
        <dbReference type="ARBA" id="ARBA00022737"/>
    </source>
</evidence>
<dbReference type="NCBIfam" id="TIGR00756">
    <property type="entry name" value="PPR"/>
    <property type="match status" value="8"/>
</dbReference>
<evidence type="ECO:0000256" key="2">
    <source>
        <dbReference type="PROSITE-ProRule" id="PRU00708"/>
    </source>
</evidence>
<dbReference type="InterPro" id="IPR002885">
    <property type="entry name" value="PPR_rpt"/>
</dbReference>
<dbReference type="Pfam" id="PF20431">
    <property type="entry name" value="E_motif"/>
    <property type="match status" value="1"/>
</dbReference>
<dbReference type="GO" id="GO:0009451">
    <property type="term" value="P:RNA modification"/>
    <property type="evidence" value="ECO:0007669"/>
    <property type="project" value="InterPro"/>
</dbReference>
<keyword evidence="1" id="KW-0677">Repeat</keyword>
<dbReference type="PANTHER" id="PTHR47926:SF456">
    <property type="entry name" value="PENTATRICOPEPTIDE REPEAT-CONTAINING PROTEIN ELI1, CHLOROPLASTIC"/>
    <property type="match status" value="1"/>
</dbReference>
<gene>
    <name evidence="3" type="primary">CRR4</name>
    <name evidence="3" type="ORF">SDJN03_10381</name>
</gene>
<dbReference type="GO" id="GO:0003723">
    <property type="term" value="F:RNA binding"/>
    <property type="evidence" value="ECO:0007669"/>
    <property type="project" value="InterPro"/>
</dbReference>
<comment type="caution">
    <text evidence="3">The sequence shown here is derived from an EMBL/GenBank/DDBJ whole genome shotgun (WGS) entry which is preliminary data.</text>
</comment>
<keyword evidence="4" id="KW-1185">Reference proteome</keyword>
<dbReference type="Proteomes" id="UP000685013">
    <property type="component" value="Chromosome 6"/>
</dbReference>
<dbReference type="EMBL" id="JAGKQH010000006">
    <property type="protein sequence ID" value="KAG6597201.1"/>
    <property type="molecule type" value="Genomic_DNA"/>
</dbReference>
<dbReference type="PANTHER" id="PTHR47926">
    <property type="entry name" value="PENTATRICOPEPTIDE REPEAT-CONTAINING PROTEIN"/>
    <property type="match status" value="1"/>
</dbReference>
<reference evidence="3 4" key="1">
    <citation type="journal article" date="2021" name="Hortic Res">
        <title>The domestication of Cucurbita argyrosperma as revealed by the genome of its wild relative.</title>
        <authorList>
            <person name="Barrera-Redondo J."/>
            <person name="Sanchez-de la Vega G."/>
            <person name="Aguirre-Liguori J.A."/>
            <person name="Castellanos-Morales G."/>
            <person name="Gutierrez-Guerrero Y.T."/>
            <person name="Aguirre-Dugua X."/>
            <person name="Aguirre-Planter E."/>
            <person name="Tenaillon M.I."/>
            <person name="Lira-Saade R."/>
            <person name="Eguiarte L.E."/>
        </authorList>
    </citation>
    <scope>NUCLEOTIDE SEQUENCE [LARGE SCALE GENOMIC DNA]</scope>
    <source>
        <strain evidence="3">JBR-2021</strain>
    </source>
</reference>
<sequence length="702" mass="79357">MLISSNSCHLWPSTPSTLLLLRKCETQNDVNQIHARIIKTGQFKDSSLVTKIILNSISSPHRPLVEFARYVFFTRYAVQRIRRNHLVDDPFLWNAVIKSYSHGNYPIRALVLFCMMLENGFCVDKFSFSLILKACARVGLVEQGKQIHGFLMKLEIGSNLFLLNCLITVYIRCGEIEVARQVFDRMPMQDSVSYNSMIDGYVKCGLVDLARELFDSMPLKEKNLISWNSMIGGFAQTKDGVELALELFEKMPERDLVSWNTIIGGFAKCGRMEFAHHLFDRMPKRDVISWSNMIDGYAKLGDIEVARNLFDEMPEKDVVAYNAMMAGYAQNGYYTEALEIFYTMQRQRNLSPEETTLAIAFSAVSQLGHVEKAESMHSYLVENGFSLMGKVGVGLIDMYSKCGSIENAMSIFRGIDEKGIDHWNAMISGMARNGLGELAFKMLMEMQRLSVIPDDITFIGVLNACAHAGLVKEGTICFELMRKVHKLEPKLQHYGCMVDILGKAGLIERALKFIEEMPIEPNDIIWRTLLSACQNHEYFTIGEPIAKHLMRTDSCNSSSYVLLSNIYTRLGLWSAASKVRTMMKKRKLTKTPGCSWIELKGVVHEFLVHDKSHPLVTEIYFVLDGCETSNLQDIDVLELHRDLTLQDQPNKRSKKFDHLILGPAAGQGHPDRLQCSGTKALNSTHFPTTPHSANTGDSIIVY</sequence>
<name>A0AAV6NFA3_9ROSI</name>
<dbReference type="PROSITE" id="PS51375">
    <property type="entry name" value="PPR"/>
    <property type="match status" value="5"/>
</dbReference>
<dbReference type="Pfam" id="PF13041">
    <property type="entry name" value="PPR_2"/>
    <property type="match status" value="2"/>
</dbReference>
<feature type="repeat" description="PPR" evidence="2">
    <location>
        <begin position="419"/>
        <end position="453"/>
    </location>
</feature>
<evidence type="ECO:0000313" key="3">
    <source>
        <dbReference type="EMBL" id="KAG6597201.1"/>
    </source>
</evidence>
<dbReference type="AlphaFoldDB" id="A0AAV6NFA3"/>
<organism evidence="3 4">
    <name type="scientific">Cucurbita argyrosperma subsp. sororia</name>
    <dbReference type="NCBI Taxonomy" id="37648"/>
    <lineage>
        <taxon>Eukaryota</taxon>
        <taxon>Viridiplantae</taxon>
        <taxon>Streptophyta</taxon>
        <taxon>Embryophyta</taxon>
        <taxon>Tracheophyta</taxon>
        <taxon>Spermatophyta</taxon>
        <taxon>Magnoliopsida</taxon>
        <taxon>eudicotyledons</taxon>
        <taxon>Gunneridae</taxon>
        <taxon>Pentapetalae</taxon>
        <taxon>rosids</taxon>
        <taxon>fabids</taxon>
        <taxon>Cucurbitales</taxon>
        <taxon>Cucurbitaceae</taxon>
        <taxon>Cucurbiteae</taxon>
        <taxon>Cucurbita</taxon>
    </lineage>
</organism>